<dbReference type="PANTHER" id="PTHR10430">
    <property type="entry name" value="PEROXIREDOXIN"/>
    <property type="match status" value="1"/>
</dbReference>
<name>A0AAV9IWW4_CYACA</name>
<dbReference type="InterPro" id="IPR013740">
    <property type="entry name" value="Redoxin"/>
</dbReference>
<evidence type="ECO:0000256" key="6">
    <source>
        <dbReference type="PIRSR" id="PIRSR637944-1"/>
    </source>
</evidence>
<dbReference type="PROSITE" id="PS51352">
    <property type="entry name" value="THIOREDOXIN_2"/>
    <property type="match status" value="1"/>
</dbReference>
<dbReference type="AlphaFoldDB" id="A0AAV9IWW4"/>
<dbReference type="Pfam" id="PF08534">
    <property type="entry name" value="Redoxin"/>
    <property type="match status" value="1"/>
</dbReference>
<dbReference type="Gene3D" id="3.40.30.10">
    <property type="entry name" value="Glutaredoxin"/>
    <property type="match status" value="1"/>
</dbReference>
<feature type="signal peptide" evidence="8">
    <location>
        <begin position="1"/>
        <end position="19"/>
    </location>
</feature>
<dbReference type="FunFam" id="3.40.30.10:FF:000020">
    <property type="entry name" value="Peroxiredoxin"/>
    <property type="match status" value="1"/>
</dbReference>
<dbReference type="GO" id="GO:0005737">
    <property type="term" value="C:cytoplasm"/>
    <property type="evidence" value="ECO:0007669"/>
    <property type="project" value="TreeGrafter"/>
</dbReference>
<protein>
    <recommendedName>
        <fullName evidence="9">Thioredoxin domain-containing protein</fullName>
    </recommendedName>
</protein>
<dbReference type="GO" id="GO:0034599">
    <property type="term" value="P:cellular response to oxidative stress"/>
    <property type="evidence" value="ECO:0007669"/>
    <property type="project" value="InterPro"/>
</dbReference>
<dbReference type="GO" id="GO:0042744">
    <property type="term" value="P:hydrogen peroxide catabolic process"/>
    <property type="evidence" value="ECO:0007669"/>
    <property type="project" value="TreeGrafter"/>
</dbReference>
<dbReference type="CDD" id="cd03013">
    <property type="entry name" value="PRX5_like"/>
    <property type="match status" value="1"/>
</dbReference>
<dbReference type="InterPro" id="IPR036249">
    <property type="entry name" value="Thioredoxin-like_sf"/>
</dbReference>
<reference evidence="10 11" key="1">
    <citation type="submission" date="2022-07" db="EMBL/GenBank/DDBJ databases">
        <title>Genome-wide signatures of adaptation to extreme environments.</title>
        <authorList>
            <person name="Cho C.H."/>
            <person name="Yoon H.S."/>
        </authorList>
    </citation>
    <scope>NUCLEOTIDE SEQUENCE [LARGE SCALE GENOMIC DNA]</scope>
    <source>
        <strain evidence="10 11">DBV 063 E5</strain>
    </source>
</reference>
<evidence type="ECO:0000256" key="5">
    <source>
        <dbReference type="ARBA" id="ARBA00023284"/>
    </source>
</evidence>
<feature type="active site" description="Cysteine sulfenic acid (-SOH) intermediate" evidence="6">
    <location>
        <position position="119"/>
    </location>
</feature>
<dbReference type="EMBL" id="JANCYW010000009">
    <property type="protein sequence ID" value="KAK4536605.1"/>
    <property type="molecule type" value="Genomic_DNA"/>
</dbReference>
<keyword evidence="5 7" id="KW-0676">Redox-active center</keyword>
<evidence type="ECO:0000256" key="7">
    <source>
        <dbReference type="RuleBase" id="RU366011"/>
    </source>
</evidence>
<evidence type="ECO:0000256" key="2">
    <source>
        <dbReference type="ARBA" id="ARBA00022559"/>
    </source>
</evidence>
<evidence type="ECO:0000256" key="3">
    <source>
        <dbReference type="ARBA" id="ARBA00022862"/>
    </source>
</evidence>
<gene>
    <name evidence="10" type="ORF">CDCA_CDCA09G2630</name>
</gene>
<comment type="similarity">
    <text evidence="1 7">Belongs to the peroxiredoxin family. Prx5 subfamily.</text>
</comment>
<dbReference type="GO" id="GO:0008379">
    <property type="term" value="F:thioredoxin peroxidase activity"/>
    <property type="evidence" value="ECO:0007669"/>
    <property type="project" value="InterPro"/>
</dbReference>
<keyword evidence="8" id="KW-0732">Signal</keyword>
<dbReference type="InterPro" id="IPR013766">
    <property type="entry name" value="Thioredoxin_domain"/>
</dbReference>
<evidence type="ECO:0000256" key="1">
    <source>
        <dbReference type="ARBA" id="ARBA00010505"/>
    </source>
</evidence>
<keyword evidence="11" id="KW-1185">Reference proteome</keyword>
<sequence>MCAFVTSVASLSLRSSVRAVCVSVAVKSGRVSGAAIRRGQFVTRAAPVSRPSTLASSARRSYSNSASSLRMMIKEGDPFPKGTFMQMKDGKPTEISTDDVFKGKTVVVCSVPGAFTGTCNARHLPGFVNLADQFRSAGAEVACLATNDPFVMEAWMKMRSAEGKVIPLSDGNASLLQQMGLTVDTGKFGGVRSRRFSMIVKDGVVKKLNVEDGTSFTDASSAETALQQLKQVMATA</sequence>
<feature type="domain" description="Thioredoxin" evidence="9">
    <location>
        <begin position="73"/>
        <end position="231"/>
    </location>
</feature>
<dbReference type="InterPro" id="IPR037944">
    <property type="entry name" value="PRX5-like"/>
</dbReference>
<evidence type="ECO:0000313" key="11">
    <source>
        <dbReference type="Proteomes" id="UP001301350"/>
    </source>
</evidence>
<dbReference type="SUPFAM" id="SSF52833">
    <property type="entry name" value="Thioredoxin-like"/>
    <property type="match status" value="1"/>
</dbReference>
<evidence type="ECO:0000259" key="9">
    <source>
        <dbReference type="PROSITE" id="PS51352"/>
    </source>
</evidence>
<accession>A0AAV9IWW4</accession>
<dbReference type="Proteomes" id="UP001301350">
    <property type="component" value="Unassembled WGS sequence"/>
</dbReference>
<evidence type="ECO:0000256" key="8">
    <source>
        <dbReference type="SAM" id="SignalP"/>
    </source>
</evidence>
<keyword evidence="2 7" id="KW-0575">Peroxidase</keyword>
<comment type="function">
    <text evidence="7">Thiol-specific peroxidase that catalyzes the reduction of hydrogen peroxide and organic hydroperoxides to water and alcohols, respectively. Plays a role in cell protection against oxidative stress by detoxifying peroxides.</text>
</comment>
<dbReference type="PANTHER" id="PTHR10430:SF16">
    <property type="entry name" value="PEROXIREDOXIN-5, MITOCHONDRIAL"/>
    <property type="match status" value="1"/>
</dbReference>
<comment type="caution">
    <text evidence="10">The sequence shown here is derived from an EMBL/GenBank/DDBJ whole genome shotgun (WGS) entry which is preliminary data.</text>
</comment>
<dbReference type="GO" id="GO:0045454">
    <property type="term" value="P:cell redox homeostasis"/>
    <property type="evidence" value="ECO:0007669"/>
    <property type="project" value="TreeGrafter"/>
</dbReference>
<keyword evidence="3 7" id="KW-0049">Antioxidant</keyword>
<feature type="chain" id="PRO_5043642423" description="Thioredoxin domain-containing protein" evidence="8">
    <location>
        <begin position="20"/>
        <end position="236"/>
    </location>
</feature>
<organism evidence="10 11">
    <name type="scientific">Cyanidium caldarium</name>
    <name type="common">Red alga</name>
    <dbReference type="NCBI Taxonomy" id="2771"/>
    <lineage>
        <taxon>Eukaryota</taxon>
        <taxon>Rhodophyta</taxon>
        <taxon>Bangiophyceae</taxon>
        <taxon>Cyanidiales</taxon>
        <taxon>Cyanidiaceae</taxon>
        <taxon>Cyanidium</taxon>
    </lineage>
</organism>
<evidence type="ECO:0000256" key="4">
    <source>
        <dbReference type="ARBA" id="ARBA00023002"/>
    </source>
</evidence>
<keyword evidence="4 7" id="KW-0560">Oxidoreductase</keyword>
<evidence type="ECO:0000313" key="10">
    <source>
        <dbReference type="EMBL" id="KAK4536605.1"/>
    </source>
</evidence>
<proteinExistence type="inferred from homology"/>